<accession>A0ABW4I6W8</accession>
<evidence type="ECO:0000313" key="2">
    <source>
        <dbReference type="Proteomes" id="UP001597118"/>
    </source>
</evidence>
<dbReference type="CDD" id="cd15482">
    <property type="entry name" value="Sialidase_non-viral"/>
    <property type="match status" value="2"/>
</dbReference>
<reference evidence="2" key="1">
    <citation type="journal article" date="2019" name="Int. J. Syst. Evol. Microbiol.">
        <title>The Global Catalogue of Microorganisms (GCM) 10K type strain sequencing project: providing services to taxonomists for standard genome sequencing and annotation.</title>
        <authorList>
            <consortium name="The Broad Institute Genomics Platform"/>
            <consortium name="The Broad Institute Genome Sequencing Center for Infectious Disease"/>
            <person name="Wu L."/>
            <person name="Ma J."/>
        </authorList>
    </citation>
    <scope>NUCLEOTIDE SEQUENCE [LARGE SCALE GENOMIC DNA]</scope>
    <source>
        <strain evidence="2">CCUG 53762</strain>
    </source>
</reference>
<dbReference type="RefSeq" id="WP_379660873.1">
    <property type="nucleotide sequence ID" value="NZ_JBHUDG010000002.1"/>
</dbReference>
<dbReference type="EMBL" id="JBHUDG010000002">
    <property type="protein sequence ID" value="MFD1628486.1"/>
    <property type="molecule type" value="Genomic_DNA"/>
</dbReference>
<comment type="caution">
    <text evidence="1">The sequence shown here is derived from an EMBL/GenBank/DDBJ whole genome shotgun (WGS) entry which is preliminary data.</text>
</comment>
<proteinExistence type="predicted"/>
<dbReference type="SUPFAM" id="SSF50939">
    <property type="entry name" value="Sialidases"/>
    <property type="match status" value="1"/>
</dbReference>
<dbReference type="InterPro" id="IPR036278">
    <property type="entry name" value="Sialidase_sf"/>
</dbReference>
<keyword evidence="1" id="KW-0326">Glycosidase</keyword>
<gene>
    <name evidence="1" type="ORF">ACFSAH_01285</name>
</gene>
<dbReference type="Proteomes" id="UP001597118">
    <property type="component" value="Unassembled WGS sequence"/>
</dbReference>
<keyword evidence="2" id="KW-1185">Reference proteome</keyword>
<protein>
    <submittedName>
        <fullName evidence="1">Sialidase family protein</fullName>
        <ecNumber evidence="1">3.2.1.-</ecNumber>
    </submittedName>
</protein>
<organism evidence="1 2">
    <name type="scientific">Pseudopedobacter beijingensis</name>
    <dbReference type="NCBI Taxonomy" id="1207056"/>
    <lineage>
        <taxon>Bacteria</taxon>
        <taxon>Pseudomonadati</taxon>
        <taxon>Bacteroidota</taxon>
        <taxon>Sphingobacteriia</taxon>
        <taxon>Sphingobacteriales</taxon>
        <taxon>Sphingobacteriaceae</taxon>
        <taxon>Pseudopedobacter</taxon>
    </lineage>
</organism>
<sequence length="437" mass="49616">MKKEMSKCDYLNLFVLYGRKLGSGVERSLWLMIGFLMLFFDQPGAIAQDKKDASKNKLWISEVKYQDPATKIYLGSPSILRLNKKEILVTLDYFGANRPKDNLGRSNKTSVYKSVNEGKSWKHISDIDGMYWANLFEHKGKIYLLGTTSANGSIAIRRTDDGGKSWTSPINESTGLLFKEGINGAAPRYHGAPTPVVKHKGRLYRAFENVEDNTVRGMRGYRVLVVSIDENDDLLDASKWTMSNQLSFDAAAWDPPKSFSTTGWLEGNMVEGTDGRLWNILRVNSTPFYDRAAMVEIVDEGKKVVFTPDNFIKFPGAQSKFVIRKDDKTGVYWAMVNNNTNGKEANQRNVLSLYASKDLRNWYPAKTLMEDNQGFSEKESIALTGFQYPDWQFDGKNIIYLSRTAYGEGVPRAHDSNRITFGRIEDFRKLTPEDLKK</sequence>
<dbReference type="Gene3D" id="2.120.10.10">
    <property type="match status" value="1"/>
</dbReference>
<name>A0ABW4I6W8_9SPHI</name>
<keyword evidence="1" id="KW-0378">Hydrolase</keyword>
<dbReference type="EC" id="3.2.1.-" evidence="1"/>
<evidence type="ECO:0000313" key="1">
    <source>
        <dbReference type="EMBL" id="MFD1628486.1"/>
    </source>
</evidence>
<dbReference type="GO" id="GO:0016798">
    <property type="term" value="F:hydrolase activity, acting on glycosyl bonds"/>
    <property type="evidence" value="ECO:0007669"/>
    <property type="project" value="UniProtKB-KW"/>
</dbReference>